<feature type="compositionally biased region" description="Basic and acidic residues" evidence="1">
    <location>
        <begin position="77"/>
        <end position="94"/>
    </location>
</feature>
<comment type="caution">
    <text evidence="3">The sequence shown here is derived from an EMBL/GenBank/DDBJ whole genome shotgun (WGS) entry which is preliminary data.</text>
</comment>
<feature type="domain" description="DUF7924" evidence="2">
    <location>
        <begin position="282"/>
        <end position="429"/>
    </location>
</feature>
<name>A0A9P8W7K1_9HYPO</name>
<dbReference type="Proteomes" id="UP000777438">
    <property type="component" value="Unassembled WGS sequence"/>
</dbReference>
<keyword evidence="4" id="KW-1185">Reference proteome</keyword>
<organism evidence="3 4">
    <name type="scientific">Thelonectria olida</name>
    <dbReference type="NCBI Taxonomy" id="1576542"/>
    <lineage>
        <taxon>Eukaryota</taxon>
        <taxon>Fungi</taxon>
        <taxon>Dikarya</taxon>
        <taxon>Ascomycota</taxon>
        <taxon>Pezizomycotina</taxon>
        <taxon>Sordariomycetes</taxon>
        <taxon>Hypocreomycetidae</taxon>
        <taxon>Hypocreales</taxon>
        <taxon>Nectriaceae</taxon>
        <taxon>Thelonectria</taxon>
    </lineage>
</organism>
<evidence type="ECO:0000259" key="2">
    <source>
        <dbReference type="Pfam" id="PF25545"/>
    </source>
</evidence>
<feature type="region of interest" description="Disordered" evidence="1">
    <location>
        <begin position="150"/>
        <end position="202"/>
    </location>
</feature>
<evidence type="ECO:0000256" key="1">
    <source>
        <dbReference type="SAM" id="MobiDB-lite"/>
    </source>
</evidence>
<dbReference type="Pfam" id="PF25545">
    <property type="entry name" value="DUF7924"/>
    <property type="match status" value="1"/>
</dbReference>
<feature type="compositionally biased region" description="Low complexity" evidence="1">
    <location>
        <begin position="171"/>
        <end position="202"/>
    </location>
</feature>
<dbReference type="AlphaFoldDB" id="A0A9P8W7K1"/>
<accession>A0A9P8W7K1</accession>
<dbReference type="EMBL" id="JAGPYM010000010">
    <property type="protein sequence ID" value="KAH6889926.1"/>
    <property type="molecule type" value="Genomic_DNA"/>
</dbReference>
<feature type="compositionally biased region" description="Basic and acidic residues" evidence="1">
    <location>
        <begin position="57"/>
        <end position="68"/>
    </location>
</feature>
<feature type="region of interest" description="Disordered" evidence="1">
    <location>
        <begin position="1"/>
        <end position="101"/>
    </location>
</feature>
<sequence length="532" mass="59356">MKHSSPINAFLHTTSSNANQQTRRPSQRPEYPQLPLSISALDDGSLMARTQNRKRQRADEPSQHDNPHTKGRKRRRVEPSQDDHQVKRPRRAVEHPNSWQYPPVFWDRLSKVPLIRRTCIRPSCPPPPAGLAQDLKPTATRELARFAKHRGPDLQDLRGYPPATKPAGAMSSSSQSRPTESTNPTTLRTTSGTTTTKKSATPYNRGFEQHLTDYGVHPIYSSKEPDFEDTFRESNARAKNENDVKADVIPTISGPRQAHHLLARNTVFGNLEPLTDGTLAPANPDIYYGAYPDELDRSIRDELSGHIIPSTMEDKPMAPNFFLEVKGPDGSAAVATRQARYDGAIASRGIHSLQNYSREEPQYDGRAYTYSSTYQDGTLKLYAHHVAAPTTEGGRPEYHMTKIRGFDMTDTRETFVQGATAFRNVRDLAKRHRDGFIQAANARAAQVVAVAAQEGLSLTSYELHESVDRSDYLALQDADDALQQHIADASNYALEDDTFLLPLVGLKRRATICSETYMGTPCVSIKTTPLRT</sequence>
<dbReference type="OrthoDB" id="5336565at2759"/>
<feature type="compositionally biased region" description="Polar residues" evidence="1">
    <location>
        <begin position="1"/>
        <end position="24"/>
    </location>
</feature>
<dbReference type="InterPro" id="IPR057684">
    <property type="entry name" value="DUF7924"/>
</dbReference>
<evidence type="ECO:0000313" key="4">
    <source>
        <dbReference type="Proteomes" id="UP000777438"/>
    </source>
</evidence>
<protein>
    <recommendedName>
        <fullName evidence="2">DUF7924 domain-containing protein</fullName>
    </recommendedName>
</protein>
<evidence type="ECO:0000313" key="3">
    <source>
        <dbReference type="EMBL" id="KAH6889926.1"/>
    </source>
</evidence>
<reference evidence="3 4" key="1">
    <citation type="journal article" date="2021" name="Nat. Commun.">
        <title>Genetic determinants of endophytism in the Arabidopsis root mycobiome.</title>
        <authorList>
            <person name="Mesny F."/>
            <person name="Miyauchi S."/>
            <person name="Thiergart T."/>
            <person name="Pickel B."/>
            <person name="Atanasova L."/>
            <person name="Karlsson M."/>
            <person name="Huettel B."/>
            <person name="Barry K.W."/>
            <person name="Haridas S."/>
            <person name="Chen C."/>
            <person name="Bauer D."/>
            <person name="Andreopoulos W."/>
            <person name="Pangilinan J."/>
            <person name="LaButti K."/>
            <person name="Riley R."/>
            <person name="Lipzen A."/>
            <person name="Clum A."/>
            <person name="Drula E."/>
            <person name="Henrissat B."/>
            <person name="Kohler A."/>
            <person name="Grigoriev I.V."/>
            <person name="Martin F.M."/>
            <person name="Hacquard S."/>
        </authorList>
    </citation>
    <scope>NUCLEOTIDE SEQUENCE [LARGE SCALE GENOMIC DNA]</scope>
    <source>
        <strain evidence="3 4">MPI-CAGE-CH-0241</strain>
    </source>
</reference>
<proteinExistence type="predicted"/>
<gene>
    <name evidence="3" type="ORF">B0T10DRAFT_572089</name>
</gene>